<dbReference type="Pfam" id="PF13715">
    <property type="entry name" value="CarbopepD_reg_2"/>
    <property type="match status" value="1"/>
</dbReference>
<evidence type="ECO:0000256" key="1">
    <source>
        <dbReference type="SAM" id="SignalP"/>
    </source>
</evidence>
<organism evidence="2 3">
    <name type="scientific">Flavipsychrobacter stenotrophus</name>
    <dbReference type="NCBI Taxonomy" id="2077091"/>
    <lineage>
        <taxon>Bacteria</taxon>
        <taxon>Pseudomonadati</taxon>
        <taxon>Bacteroidota</taxon>
        <taxon>Chitinophagia</taxon>
        <taxon>Chitinophagales</taxon>
        <taxon>Chitinophagaceae</taxon>
        <taxon>Flavipsychrobacter</taxon>
    </lineage>
</organism>
<comment type="caution">
    <text evidence="2">The sequence shown here is derived from an EMBL/GenBank/DDBJ whole genome shotgun (WGS) entry which is preliminary data.</text>
</comment>
<reference evidence="2 3" key="1">
    <citation type="submission" date="2018-01" db="EMBL/GenBank/DDBJ databases">
        <title>A novel member of the phylum Bacteroidetes isolated from glacier ice.</title>
        <authorList>
            <person name="Liu Q."/>
            <person name="Xin Y.-H."/>
        </authorList>
    </citation>
    <scope>NUCLEOTIDE SEQUENCE [LARGE SCALE GENOMIC DNA]</scope>
    <source>
        <strain evidence="2 3">RB1R16</strain>
    </source>
</reference>
<name>A0A2S7SU99_9BACT</name>
<dbReference type="AlphaFoldDB" id="A0A2S7SU99"/>
<dbReference type="Pfam" id="PF18939">
    <property type="entry name" value="DUF5686"/>
    <property type="match status" value="1"/>
</dbReference>
<evidence type="ECO:0000313" key="3">
    <source>
        <dbReference type="Proteomes" id="UP000239872"/>
    </source>
</evidence>
<dbReference type="InterPro" id="IPR043741">
    <property type="entry name" value="DUF5686"/>
</dbReference>
<protein>
    <recommendedName>
        <fullName evidence="4">Carboxypeptidase-like regulatory domain-containing protein</fullName>
    </recommendedName>
</protein>
<feature type="signal peptide" evidence="1">
    <location>
        <begin position="1"/>
        <end position="19"/>
    </location>
</feature>
<dbReference type="SUPFAM" id="SSF49464">
    <property type="entry name" value="Carboxypeptidase regulatory domain-like"/>
    <property type="match status" value="1"/>
</dbReference>
<dbReference type="OrthoDB" id="983143at2"/>
<evidence type="ECO:0008006" key="4">
    <source>
        <dbReference type="Google" id="ProtNLM"/>
    </source>
</evidence>
<dbReference type="InterPro" id="IPR008969">
    <property type="entry name" value="CarboxyPept-like_regulatory"/>
</dbReference>
<sequence>MKNTLLFLLFAFMGTHAMAGVIKGHAADTKGEALSYATIYVEGTTTGANANASGDYELTIAPGLYTVICQYVGYKQARYSVTIKGDETVIHNFFLATQGLEMKEVVVKANAEDPAYAIMRSAIKKRKFHADQISSFQTNMYLKCIGRSRQMPKKVMGQKINAQDIGADSNGKGIIYLLEEDADYYVQGEHERTVVHSVRESGNPGGVGFSQFPSVISFYDNNVSLFGRSSRGYISPVNDLALNYYKYKLEGQFEEQGHTVYKIKVIQKRAYEPCFNGYIYITEGEWAIHSINLALTKESGLDKMDTMKVDQLYLPYKDDTWVIKSQVIYVTLKIFGFDIIGSAVTVYNRQKVNEPIADTMFSKKVTSSYDKIANKKDTAYWTENRPIPLEADEKKDFVVKDSIRKVIEDPRRVDSLRRKGNKPSPVGLLISGYTYTGKEKRNVFTTNSVLLGLSEDNMVNFNAVEGFNIAPKVNWRHMVDTGKYIITDMAARYGFTNTHFNAIGRVYYTATDQAWRSRSWMGGVEGGKYVFQYNPDNPVLQWFNTYASLFYKENDLRIYERWEGSAFLRRNYGNGLIWLAKASFQKRLPLSNNTEYNFSSVDAPYKSNLPANLPAVATAWEEHNAMILYGMISYKPGITYTQYPDYKTPNGSSWPRLTLSYEKGVAGVLESKTDFDKWRFSIQDDVSLRLFGRFSYNFVVGGFLNSKYVSIPDLMHLYGNRGVGYANPYMQSFQFAQYYDFSNKEPIYGEAHVEYHLNGLLSNKIPLLRPAQWYLLFGGNAFYASDHNYYTEAFVGIDNIGWKLLRILRVDFVQSWDSNRGHNSGIRFGLSGATFTRAVNVSHSEW</sequence>
<dbReference type="Proteomes" id="UP000239872">
    <property type="component" value="Unassembled WGS sequence"/>
</dbReference>
<dbReference type="Gene3D" id="2.60.40.1120">
    <property type="entry name" value="Carboxypeptidase-like, regulatory domain"/>
    <property type="match status" value="1"/>
</dbReference>
<evidence type="ECO:0000313" key="2">
    <source>
        <dbReference type="EMBL" id="PQJ10191.1"/>
    </source>
</evidence>
<feature type="chain" id="PRO_5015646167" description="Carboxypeptidase-like regulatory domain-containing protein" evidence="1">
    <location>
        <begin position="20"/>
        <end position="846"/>
    </location>
</feature>
<keyword evidence="1" id="KW-0732">Signal</keyword>
<accession>A0A2S7SU99</accession>
<keyword evidence="3" id="KW-1185">Reference proteome</keyword>
<gene>
    <name evidence="2" type="ORF">CJD36_015985</name>
</gene>
<dbReference type="EMBL" id="PPSL01000004">
    <property type="protein sequence ID" value="PQJ10191.1"/>
    <property type="molecule type" value="Genomic_DNA"/>
</dbReference>
<proteinExistence type="predicted"/>
<dbReference type="RefSeq" id="WP_105040200.1">
    <property type="nucleotide sequence ID" value="NZ_PPSL01000004.1"/>
</dbReference>